<accession>A0ABD2Y543</accession>
<dbReference type="Pfam" id="PF08387">
    <property type="entry name" value="FBD"/>
    <property type="match status" value="1"/>
</dbReference>
<dbReference type="InterPro" id="IPR053781">
    <property type="entry name" value="F-box_AtFBL13-like"/>
</dbReference>
<dbReference type="EMBL" id="JBJUIK010000016">
    <property type="protein sequence ID" value="KAL3500914.1"/>
    <property type="molecule type" value="Genomic_DNA"/>
</dbReference>
<reference evidence="2 3" key="1">
    <citation type="submission" date="2024-11" db="EMBL/GenBank/DDBJ databases">
        <title>A near-complete genome assembly of Cinchona calisaya.</title>
        <authorList>
            <person name="Lian D.C."/>
            <person name="Zhao X.W."/>
            <person name="Wei L."/>
        </authorList>
    </citation>
    <scope>NUCLEOTIDE SEQUENCE [LARGE SCALE GENOMIC DNA]</scope>
    <source>
        <tissue evidence="2">Nenye</tissue>
    </source>
</reference>
<proteinExistence type="predicted"/>
<feature type="domain" description="FBD" evidence="1">
    <location>
        <begin position="410"/>
        <end position="481"/>
    </location>
</feature>
<evidence type="ECO:0000313" key="3">
    <source>
        <dbReference type="Proteomes" id="UP001630127"/>
    </source>
</evidence>
<dbReference type="InterPro" id="IPR055411">
    <property type="entry name" value="LRR_FXL15/At3g58940/PEG3-like"/>
</dbReference>
<comment type="caution">
    <text evidence="2">The sequence shown here is derived from an EMBL/GenBank/DDBJ whole genome shotgun (WGS) entry which is preliminary data.</text>
</comment>
<dbReference type="Gene3D" id="1.20.1280.50">
    <property type="match status" value="1"/>
</dbReference>
<dbReference type="AlphaFoldDB" id="A0ABD2Y543"/>
<dbReference type="PANTHER" id="PTHR31900:SF34">
    <property type="entry name" value="EMB|CAB62440.1-RELATED"/>
    <property type="match status" value="1"/>
</dbReference>
<name>A0ABD2Y543_9GENT</name>
<dbReference type="Gene3D" id="3.80.10.10">
    <property type="entry name" value="Ribonuclease Inhibitor"/>
    <property type="match status" value="1"/>
</dbReference>
<dbReference type="InterPro" id="IPR050232">
    <property type="entry name" value="FBL13/AtMIF1-like"/>
</dbReference>
<evidence type="ECO:0000259" key="1">
    <source>
        <dbReference type="SMART" id="SM00579"/>
    </source>
</evidence>
<evidence type="ECO:0000313" key="2">
    <source>
        <dbReference type="EMBL" id="KAL3500914.1"/>
    </source>
</evidence>
<organism evidence="2 3">
    <name type="scientific">Cinchona calisaya</name>
    <dbReference type="NCBI Taxonomy" id="153742"/>
    <lineage>
        <taxon>Eukaryota</taxon>
        <taxon>Viridiplantae</taxon>
        <taxon>Streptophyta</taxon>
        <taxon>Embryophyta</taxon>
        <taxon>Tracheophyta</taxon>
        <taxon>Spermatophyta</taxon>
        <taxon>Magnoliopsida</taxon>
        <taxon>eudicotyledons</taxon>
        <taxon>Gunneridae</taxon>
        <taxon>Pentapetalae</taxon>
        <taxon>asterids</taxon>
        <taxon>lamiids</taxon>
        <taxon>Gentianales</taxon>
        <taxon>Rubiaceae</taxon>
        <taxon>Cinchonoideae</taxon>
        <taxon>Cinchoneae</taxon>
        <taxon>Cinchona</taxon>
    </lineage>
</organism>
<dbReference type="CDD" id="cd22160">
    <property type="entry name" value="F-box_AtFBL13-like"/>
    <property type="match status" value="1"/>
</dbReference>
<dbReference type="Pfam" id="PF24758">
    <property type="entry name" value="LRR_At5g56370"/>
    <property type="match status" value="1"/>
</dbReference>
<dbReference type="SMART" id="SM00579">
    <property type="entry name" value="FBD"/>
    <property type="match status" value="1"/>
</dbReference>
<dbReference type="Pfam" id="PF00646">
    <property type="entry name" value="F-box"/>
    <property type="match status" value="1"/>
</dbReference>
<dbReference type="SUPFAM" id="SSF81383">
    <property type="entry name" value="F-box domain"/>
    <property type="match status" value="1"/>
</dbReference>
<keyword evidence="3" id="KW-1185">Reference proteome</keyword>
<protein>
    <recommendedName>
        <fullName evidence="1">FBD domain-containing protein</fullName>
    </recommendedName>
</protein>
<gene>
    <name evidence="2" type="ORF">ACH5RR_040007</name>
</gene>
<dbReference type="InterPro" id="IPR006566">
    <property type="entry name" value="FBD"/>
</dbReference>
<dbReference type="InterPro" id="IPR036047">
    <property type="entry name" value="F-box-like_dom_sf"/>
</dbReference>
<dbReference type="InterPro" id="IPR032675">
    <property type="entry name" value="LRR_dom_sf"/>
</dbReference>
<sequence length="499" mass="57694">MDLSLLSKEFKSQKILEGTDVSGSNEPDRISHLPDGLLCYILSFLPTKFAARTAVLSTRWKDLWILVPSLDFEINPRDNYKGEIERFANFVDRLLVIRDHLSIREFRFACGERFDFERLYAWMWIVIMSNIQVLHLHVESLVAVGELPWSLFSSKSLVVLKLSGRFVLAIPFTVSLPSLKVLCLKSVIYTNDVSIEKLLSCCPILEDLKISRERWDNCLNSVISHPSLKRLTFEFYGDTSMGSFREAAGRFKYKLSVKAPNLEYLKLEDYTSDHILVDFMPCLNEADISVMNLKKEDYWTRNQRCRYGRSICGMLQNLSKVKHLSLSGDTLRGIRTVFDGRLLIFHNLVRLVLGYDYLHGPTLLPPLLGACPKLQSIVLPDGMTSTCQEMGIDMDQYVEYRWKPPKDVPECLLFTLKNIEIKCFCGEEPEELRLVKFLLKNAVVLEKMTLFCHEYCDDIYSFRDELMSYKRGSAACQLEIFPEVYSSAHHYELEFERGH</sequence>
<dbReference type="InterPro" id="IPR001810">
    <property type="entry name" value="F-box_dom"/>
</dbReference>
<dbReference type="Proteomes" id="UP001630127">
    <property type="component" value="Unassembled WGS sequence"/>
</dbReference>
<dbReference type="SUPFAM" id="SSF52058">
    <property type="entry name" value="L domain-like"/>
    <property type="match status" value="1"/>
</dbReference>
<dbReference type="PANTHER" id="PTHR31900">
    <property type="entry name" value="F-BOX/RNI SUPERFAMILY PROTEIN-RELATED"/>
    <property type="match status" value="1"/>
</dbReference>